<feature type="region of interest" description="Disordered" evidence="1">
    <location>
        <begin position="122"/>
        <end position="141"/>
    </location>
</feature>
<dbReference type="GO" id="GO:0005689">
    <property type="term" value="C:U12-type spliceosomal complex"/>
    <property type="evidence" value="ECO:0007669"/>
    <property type="project" value="TreeGrafter"/>
</dbReference>
<dbReference type="InterPro" id="IPR052831">
    <property type="entry name" value="Apoptosis_promoter"/>
</dbReference>
<organism evidence="2 3">
    <name type="scientific">Trichobilharzia regenti</name>
    <name type="common">Nasal bird schistosome</name>
    <dbReference type="NCBI Taxonomy" id="157069"/>
    <lineage>
        <taxon>Eukaryota</taxon>
        <taxon>Metazoa</taxon>
        <taxon>Spiralia</taxon>
        <taxon>Lophotrochozoa</taxon>
        <taxon>Platyhelminthes</taxon>
        <taxon>Trematoda</taxon>
        <taxon>Digenea</taxon>
        <taxon>Strigeidida</taxon>
        <taxon>Schistosomatoidea</taxon>
        <taxon>Schistosomatidae</taxon>
        <taxon>Trichobilharzia</taxon>
    </lineage>
</organism>
<reference evidence="2" key="1">
    <citation type="submission" date="2022-06" db="EMBL/GenBank/DDBJ databases">
        <authorList>
            <person name="Berger JAMES D."/>
            <person name="Berger JAMES D."/>
        </authorList>
    </citation>
    <scope>NUCLEOTIDE SEQUENCE [LARGE SCALE GENOMIC DNA]</scope>
</reference>
<dbReference type="Pfam" id="PF16021">
    <property type="entry name" value="PDCD7"/>
    <property type="match status" value="1"/>
</dbReference>
<dbReference type="AlphaFoldDB" id="A0AA85IYS1"/>
<accession>A0AA85IYS1</accession>
<proteinExistence type="predicted"/>
<name>A0AA85IYS1_TRIRE</name>
<feature type="compositionally biased region" description="Basic and acidic residues" evidence="1">
    <location>
        <begin position="318"/>
        <end position="336"/>
    </location>
</feature>
<dbReference type="Proteomes" id="UP000050795">
    <property type="component" value="Unassembled WGS sequence"/>
</dbReference>
<feature type="compositionally biased region" description="Low complexity" evidence="1">
    <location>
        <begin position="378"/>
        <end position="388"/>
    </location>
</feature>
<feature type="region of interest" description="Disordered" evidence="1">
    <location>
        <begin position="312"/>
        <end position="336"/>
    </location>
</feature>
<feature type="region of interest" description="Disordered" evidence="1">
    <location>
        <begin position="1"/>
        <end position="99"/>
    </location>
</feature>
<protein>
    <submittedName>
        <fullName evidence="3">Uncharacterized protein</fullName>
    </submittedName>
</protein>
<dbReference type="PANTHER" id="PTHR48190:SF2">
    <property type="entry name" value="PROGRAMMED CELL DEATH PROTEIN 7"/>
    <property type="match status" value="1"/>
</dbReference>
<dbReference type="PANTHER" id="PTHR48190">
    <property type="entry name" value="PROGRAMMED CELL DEATH PROTEIN 7"/>
    <property type="match status" value="1"/>
</dbReference>
<feature type="compositionally biased region" description="Pro residues" evidence="1">
    <location>
        <begin position="42"/>
        <end position="54"/>
    </location>
</feature>
<feature type="compositionally biased region" description="Low complexity" evidence="1">
    <location>
        <begin position="126"/>
        <end position="141"/>
    </location>
</feature>
<feature type="region of interest" description="Disordered" evidence="1">
    <location>
        <begin position="363"/>
        <end position="399"/>
    </location>
</feature>
<evidence type="ECO:0000313" key="3">
    <source>
        <dbReference type="WBParaSite" id="TREG1_121050.1"/>
    </source>
</evidence>
<evidence type="ECO:0000313" key="2">
    <source>
        <dbReference type="Proteomes" id="UP000050795"/>
    </source>
</evidence>
<dbReference type="WBParaSite" id="TREG1_121050.1">
    <property type="protein sequence ID" value="TREG1_121050.1"/>
    <property type="gene ID" value="TREG1_121050"/>
</dbReference>
<evidence type="ECO:0000256" key="1">
    <source>
        <dbReference type="SAM" id="MobiDB-lite"/>
    </source>
</evidence>
<keyword evidence="2" id="KW-1185">Reference proteome</keyword>
<dbReference type="InterPro" id="IPR031974">
    <property type="entry name" value="PDCD7"/>
</dbReference>
<reference evidence="3" key="2">
    <citation type="submission" date="2023-11" db="UniProtKB">
        <authorList>
            <consortium name="WormBaseParasite"/>
        </authorList>
    </citation>
    <scope>IDENTIFICATION</scope>
</reference>
<sequence length="642" mass="74670">MPNYNRPPFIKPMPPSYMNASMHPSTRQRRPTSLLPSRYSRCPPPPPPPRPPHCPTWNTNIPPQYYPPTGSTPPHMHRGGGGGGPSSQTRPAYQQRQHSLLQHRLSSDWSMLRQCPPSQYPEYHHIQQQQQQQQHHHQQQQQQELKQVFTYELDQNMIESIFNSWLNYYEPIFIERRRHSKEVNSIEIPMYRNMLIKWSELINSAQTIDEHTTEDSPTSSSLSSLQEELHTIQENCTNPHIISLVKKKLGSIRKKRRYLKRVRERKRNLDLQLSPVVVQTTTGSILERLKSDMLASIELPKDGYFNYATSTTTTTTSSDHDSKKHPIDDEAGHVDDGDSHHDLNRLLLADHCAATDERCKTPSHFDEESQAMNRDFGSSSTRISTSSTKHIIDKNSNNNTHRNCNYHQMETILSKSIDKCRARIKLLDSLRQLRSARLTQAKQQGGLFPHQIDEVFTFNINELKSLLSDQIQSLETTHTKVKDILRHQENLKSKSNYNSLSQSQGNCCIHVPNLPKQLQIELFGNQCINNISGIQQRWQRFYHQADYNFCDFIRIRYAWDKYLKIDTNTNEANDDSDVNNIKNYELPKEWILPEINNDDNEEGEEHGIDKMKDTLAKDDDIISMNSGHRQKDKWSKYLRSIH</sequence>